<keyword evidence="4" id="KW-0539">Nucleus</keyword>
<evidence type="ECO:0000313" key="10">
    <source>
        <dbReference type="Proteomes" id="UP001174909"/>
    </source>
</evidence>
<gene>
    <name evidence="9" type="ORF">GBAR_LOCUS23919</name>
</gene>
<dbReference type="InterPro" id="IPR009097">
    <property type="entry name" value="Cyclic_Pdiesterase"/>
</dbReference>
<dbReference type="GO" id="GO:0034477">
    <property type="term" value="P:U6 snRNA 3'-end processing"/>
    <property type="evidence" value="ECO:0007669"/>
    <property type="project" value="InterPro"/>
</dbReference>
<dbReference type="GO" id="GO:0005634">
    <property type="term" value="C:nucleus"/>
    <property type="evidence" value="ECO:0007669"/>
    <property type="project" value="TreeGrafter"/>
</dbReference>
<sequence length="270" mass="29982">LGGYNEGVGLVAYSSSSEEEEEKGGEAGEGGTQGGEGGGGESKSSTRTSRERKLRDSGATKGLTKNNPPTGDIADSPPLCKRQRLDHEDHHLTEQSSPLPLPPSLLSLFQDQEHCAVDDAGCHDGRARSFPHVRGQWATHVFIPFEFSKSFVSCINDLQQYLKTTSVPEGSVTIHQFPASELHLSLSRTVPIPFHVISPLTQALRDCISTHHRFEVSFSHLSWYSNEEKTRSFLSWDVSTGHNQVSLHLFICGDFIYFTLLLQYYTHLRR</sequence>
<feature type="compositionally biased region" description="Gly residues" evidence="8">
    <location>
        <begin position="27"/>
        <end position="41"/>
    </location>
</feature>
<dbReference type="Gene3D" id="3.90.1140.10">
    <property type="entry name" value="Cyclic phosphodiesterase"/>
    <property type="match status" value="1"/>
</dbReference>
<keyword evidence="2" id="KW-0378">Hydrolase</keyword>
<feature type="non-terminal residue" evidence="9">
    <location>
        <position position="270"/>
    </location>
</feature>
<evidence type="ECO:0000256" key="7">
    <source>
        <dbReference type="ARBA" id="ARBA00030030"/>
    </source>
</evidence>
<dbReference type="Pfam" id="PF09749">
    <property type="entry name" value="HVSL"/>
    <property type="match status" value="1"/>
</dbReference>
<evidence type="ECO:0000256" key="3">
    <source>
        <dbReference type="ARBA" id="ARBA00023239"/>
    </source>
</evidence>
<evidence type="ECO:0000256" key="5">
    <source>
        <dbReference type="ARBA" id="ARBA00029300"/>
    </source>
</evidence>
<dbReference type="InterPro" id="IPR027521">
    <property type="entry name" value="Usb1"/>
</dbReference>
<keyword evidence="3" id="KW-0456">Lyase</keyword>
<feature type="region of interest" description="Disordered" evidence="8">
    <location>
        <begin position="1"/>
        <end position="79"/>
    </location>
</feature>
<evidence type="ECO:0000256" key="8">
    <source>
        <dbReference type="SAM" id="MobiDB-lite"/>
    </source>
</evidence>
<reference evidence="9" key="1">
    <citation type="submission" date="2023-03" db="EMBL/GenBank/DDBJ databases">
        <authorList>
            <person name="Steffen K."/>
            <person name="Cardenas P."/>
        </authorList>
    </citation>
    <scope>NUCLEOTIDE SEQUENCE</scope>
</reference>
<evidence type="ECO:0000256" key="2">
    <source>
        <dbReference type="ARBA" id="ARBA00022801"/>
    </source>
</evidence>
<dbReference type="SUPFAM" id="SSF55144">
    <property type="entry name" value="LigT-like"/>
    <property type="match status" value="1"/>
</dbReference>
<evidence type="ECO:0000256" key="4">
    <source>
        <dbReference type="ARBA" id="ARBA00023242"/>
    </source>
</evidence>
<dbReference type="GO" id="GO:0000175">
    <property type="term" value="F:3'-5'-RNA exonuclease activity"/>
    <property type="evidence" value="ECO:0007669"/>
    <property type="project" value="TreeGrafter"/>
</dbReference>
<dbReference type="PANTHER" id="PTHR13522:SF3">
    <property type="entry name" value="U6 SNRNA PHOSPHODIESTERASE 1"/>
    <property type="match status" value="1"/>
</dbReference>
<evidence type="ECO:0000256" key="1">
    <source>
        <dbReference type="ARBA" id="ARBA00022722"/>
    </source>
</evidence>
<keyword evidence="1" id="KW-0540">Nuclease</keyword>
<protein>
    <recommendedName>
        <fullName evidence="6">U6 snRNA phosphodiesterase 1</fullName>
    </recommendedName>
    <alternativeName>
        <fullName evidence="7">3'-5' RNA exonuclease USB1</fullName>
    </alternativeName>
</protein>
<evidence type="ECO:0000256" key="6">
    <source>
        <dbReference type="ARBA" id="ARBA00029543"/>
    </source>
</evidence>
<dbReference type="Proteomes" id="UP001174909">
    <property type="component" value="Unassembled WGS sequence"/>
</dbReference>
<dbReference type="PANTHER" id="PTHR13522">
    <property type="entry name" value="U6 SNRNA PHOSPHODIESTERASE 1"/>
    <property type="match status" value="1"/>
</dbReference>
<name>A0AA35XA09_GEOBA</name>
<dbReference type="EMBL" id="CASHTH010003301">
    <property type="protein sequence ID" value="CAI8043107.1"/>
    <property type="molecule type" value="Genomic_DNA"/>
</dbReference>
<comment type="caution">
    <text evidence="9">The sequence shown here is derived from an EMBL/GenBank/DDBJ whole genome shotgun (WGS) entry which is preliminary data.</text>
</comment>
<proteinExistence type="predicted"/>
<keyword evidence="10" id="KW-1185">Reference proteome</keyword>
<organism evidence="9 10">
    <name type="scientific">Geodia barretti</name>
    <name type="common">Barrett's horny sponge</name>
    <dbReference type="NCBI Taxonomy" id="519541"/>
    <lineage>
        <taxon>Eukaryota</taxon>
        <taxon>Metazoa</taxon>
        <taxon>Porifera</taxon>
        <taxon>Demospongiae</taxon>
        <taxon>Heteroscleromorpha</taxon>
        <taxon>Tetractinellida</taxon>
        <taxon>Astrophorina</taxon>
        <taxon>Geodiidae</taxon>
        <taxon>Geodia</taxon>
    </lineage>
</organism>
<evidence type="ECO:0000313" key="9">
    <source>
        <dbReference type="EMBL" id="CAI8043107.1"/>
    </source>
</evidence>
<accession>A0AA35XA09</accession>
<comment type="catalytic activity">
    <reaction evidence="5">
        <text>a 3'-end uridylyl-uridine-RNA = a 3'-end 2',3'-cyclophospho-uridine-RNA + uridine</text>
        <dbReference type="Rhea" id="RHEA:46052"/>
        <dbReference type="Rhea" id="RHEA-COMP:17384"/>
        <dbReference type="Rhea" id="RHEA-COMP:17385"/>
        <dbReference type="ChEBI" id="CHEBI:16704"/>
        <dbReference type="ChEBI" id="CHEBI:85643"/>
        <dbReference type="ChEBI" id="CHEBI:85644"/>
    </reaction>
    <physiologicalReaction direction="left-to-right" evidence="5">
        <dbReference type="Rhea" id="RHEA:46053"/>
    </physiologicalReaction>
</comment>
<dbReference type="AlphaFoldDB" id="A0AA35XA09"/>
<feature type="compositionally biased region" description="Basic and acidic residues" evidence="8">
    <location>
        <begin position="48"/>
        <end position="58"/>
    </location>
</feature>
<dbReference type="GO" id="GO:0016829">
    <property type="term" value="F:lyase activity"/>
    <property type="evidence" value="ECO:0007669"/>
    <property type="project" value="UniProtKB-KW"/>
</dbReference>